<name>A0A125MNE3_9GAMM</name>
<dbReference type="EMBL" id="JAJA02000001">
    <property type="protein sequence ID" value="KWS06307.1"/>
    <property type="molecule type" value="Genomic_DNA"/>
</dbReference>
<evidence type="ECO:0000256" key="6">
    <source>
        <dbReference type="ARBA" id="ARBA00022670"/>
    </source>
</evidence>
<dbReference type="InterPro" id="IPR017790">
    <property type="entry name" value="Penicillin-binding_protein_2"/>
</dbReference>
<dbReference type="Pfam" id="PF00905">
    <property type="entry name" value="Transpeptidase"/>
    <property type="match status" value="1"/>
</dbReference>
<dbReference type="Gene3D" id="3.40.710.10">
    <property type="entry name" value="DD-peptidase/beta-lactamase superfamily"/>
    <property type="match status" value="1"/>
</dbReference>
<dbReference type="PANTHER" id="PTHR30627">
    <property type="entry name" value="PEPTIDOGLYCAN D,D-TRANSPEPTIDASE"/>
    <property type="match status" value="1"/>
</dbReference>
<dbReference type="InterPro" id="IPR001460">
    <property type="entry name" value="PCN-bd_Tpept"/>
</dbReference>
<dbReference type="OrthoDB" id="9766847at2"/>
<evidence type="ECO:0000256" key="9">
    <source>
        <dbReference type="ARBA" id="ARBA00022960"/>
    </source>
</evidence>
<evidence type="ECO:0000256" key="11">
    <source>
        <dbReference type="ARBA" id="ARBA00022989"/>
    </source>
</evidence>
<evidence type="ECO:0000256" key="12">
    <source>
        <dbReference type="ARBA" id="ARBA00023136"/>
    </source>
</evidence>
<evidence type="ECO:0000256" key="4">
    <source>
        <dbReference type="ARBA" id="ARBA00022519"/>
    </source>
</evidence>
<dbReference type="GO" id="GO:0008658">
    <property type="term" value="F:penicillin binding"/>
    <property type="evidence" value="ECO:0007669"/>
    <property type="project" value="UniProtKB-UniRule"/>
</dbReference>
<accession>A0A125MNE3</accession>
<feature type="domain" description="Penicillin-binding protein transpeptidase" evidence="16">
    <location>
        <begin position="275"/>
        <end position="615"/>
    </location>
</feature>
<dbReference type="GO" id="GO:0009002">
    <property type="term" value="F:serine-type D-Ala-D-Ala carboxypeptidase activity"/>
    <property type="evidence" value="ECO:0007669"/>
    <property type="project" value="UniProtKB-UniRule"/>
</dbReference>
<keyword evidence="3 14" id="KW-1003">Cell membrane</keyword>
<feature type="region of interest" description="Disordered" evidence="15">
    <location>
        <begin position="692"/>
        <end position="760"/>
    </location>
</feature>
<dbReference type="RefSeq" id="WP_051546659.1">
    <property type="nucleotide sequence ID" value="NZ_JAJA02000001.1"/>
</dbReference>
<dbReference type="InterPro" id="IPR005311">
    <property type="entry name" value="PBP_dimer"/>
</dbReference>
<keyword evidence="7 14" id="KW-0812">Transmembrane</keyword>
<feature type="compositionally biased region" description="Acidic residues" evidence="15">
    <location>
        <begin position="728"/>
        <end position="748"/>
    </location>
</feature>
<dbReference type="GO" id="GO:0071972">
    <property type="term" value="F:peptidoglycan L,D-transpeptidase activity"/>
    <property type="evidence" value="ECO:0007669"/>
    <property type="project" value="TreeGrafter"/>
</dbReference>
<keyword evidence="5 14" id="KW-0121">Carboxypeptidase</keyword>
<dbReference type="InterPro" id="IPR012338">
    <property type="entry name" value="Beta-lactam/transpept-like"/>
</dbReference>
<evidence type="ECO:0000256" key="15">
    <source>
        <dbReference type="SAM" id="MobiDB-lite"/>
    </source>
</evidence>
<keyword evidence="4 14" id="KW-0997">Cell inner membrane</keyword>
<dbReference type="GO" id="GO:0005886">
    <property type="term" value="C:plasma membrane"/>
    <property type="evidence" value="ECO:0007669"/>
    <property type="project" value="UniProtKB-SubCell"/>
</dbReference>
<dbReference type="GO" id="GO:0071555">
    <property type="term" value="P:cell wall organization"/>
    <property type="evidence" value="ECO:0007669"/>
    <property type="project" value="UniProtKB-KW"/>
</dbReference>
<organism evidence="18 19">
    <name type="scientific">Lysobacter capsici AZ78</name>
    <dbReference type="NCBI Taxonomy" id="1444315"/>
    <lineage>
        <taxon>Bacteria</taxon>
        <taxon>Pseudomonadati</taxon>
        <taxon>Pseudomonadota</taxon>
        <taxon>Gammaproteobacteria</taxon>
        <taxon>Lysobacterales</taxon>
        <taxon>Lysobacteraceae</taxon>
        <taxon>Lysobacter</taxon>
    </lineage>
</organism>
<dbReference type="GO" id="GO:0008360">
    <property type="term" value="P:regulation of cell shape"/>
    <property type="evidence" value="ECO:0007669"/>
    <property type="project" value="UniProtKB-KW"/>
</dbReference>
<keyword evidence="6 14" id="KW-0645">Protease</keyword>
<evidence type="ECO:0000259" key="17">
    <source>
        <dbReference type="Pfam" id="PF03717"/>
    </source>
</evidence>
<evidence type="ECO:0000259" key="16">
    <source>
        <dbReference type="Pfam" id="PF00905"/>
    </source>
</evidence>
<evidence type="ECO:0000256" key="2">
    <source>
        <dbReference type="ARBA" id="ARBA00004236"/>
    </source>
</evidence>
<evidence type="ECO:0000256" key="1">
    <source>
        <dbReference type="ARBA" id="ARBA00004167"/>
    </source>
</evidence>
<comment type="function">
    <text evidence="14">Catalyzes cross-linking of the peptidoglycan cell wall.</text>
</comment>
<evidence type="ECO:0000256" key="5">
    <source>
        <dbReference type="ARBA" id="ARBA00022645"/>
    </source>
</evidence>
<evidence type="ECO:0000256" key="7">
    <source>
        <dbReference type="ARBA" id="ARBA00022692"/>
    </source>
</evidence>
<dbReference type="NCBIfam" id="TIGR03423">
    <property type="entry name" value="pbp2_mrdA"/>
    <property type="match status" value="1"/>
</dbReference>
<keyword evidence="8 14" id="KW-0378">Hydrolase</keyword>
<keyword evidence="9 14" id="KW-0133">Cell shape</keyword>
<dbReference type="Pfam" id="PF03717">
    <property type="entry name" value="PBP_dimer"/>
    <property type="match status" value="1"/>
</dbReference>
<dbReference type="HAMAP" id="MF_02081">
    <property type="entry name" value="MrdA_transpept"/>
    <property type="match status" value="1"/>
</dbReference>
<dbReference type="Proteomes" id="UP000023435">
    <property type="component" value="Unassembled WGS sequence"/>
</dbReference>
<feature type="domain" description="Penicillin-binding protein dimerisation" evidence="17">
    <location>
        <begin position="76"/>
        <end position="242"/>
    </location>
</feature>
<dbReference type="GO" id="GO:0009252">
    <property type="term" value="P:peptidoglycan biosynthetic process"/>
    <property type="evidence" value="ECO:0007669"/>
    <property type="project" value="UniProtKB-UniRule"/>
</dbReference>
<comment type="subcellular location">
    <subcellularLocation>
        <location evidence="14">Cell inner membrane</location>
        <topology evidence="14">Single-pass membrane protein</topology>
    </subcellularLocation>
    <subcellularLocation>
        <location evidence="2">Cell membrane</location>
    </subcellularLocation>
    <subcellularLocation>
        <location evidence="1">Membrane</location>
        <topology evidence="1">Single-pass membrane protein</topology>
    </subcellularLocation>
</comment>
<keyword evidence="19" id="KW-1185">Reference proteome</keyword>
<evidence type="ECO:0000313" key="19">
    <source>
        <dbReference type="Proteomes" id="UP000023435"/>
    </source>
</evidence>
<protein>
    <recommendedName>
        <fullName evidence="14">Peptidoglycan D,D-transpeptidase MrdA</fullName>
        <ecNumber evidence="14">3.4.16.4</ecNumber>
    </recommendedName>
    <alternativeName>
        <fullName evidence="14">Penicillin-binding protein 2</fullName>
        <shortName evidence="14">PBP-2</shortName>
    </alternativeName>
</protein>
<sequence>MGPRRRLLGRHPLKKRVLKNTAAEADQFRLRAAVAFACVLIGVIGLGFWYFRLQVWQHDDYAMRSEANRVKLRPVVPGRGLIYDRQGRILADNVPAFRIEVTPSEAGDSEDWLPQLAKVVALTPEDIARFEDERRASRGFKPIVLKMRVSDEEVAAFAVDRWRFPGVELVSYLNRRYPYGELFAHVIGYVGRIDTKDQEAMGRSVLTHTGKTGLERSYEEQLRGQIGYEQIETNVDGRPIRQVGHVPAKPGADLRLSIDLDLQRAMVTAFGDMDGSAVAVDPRTGEVLGMVSLPSYDSNLFVNGISSVDYKTLNDDPSRPQFNRNVLGGGPPGSTMKPFMALAGLDSGFRRAEDKTLSTGEFHIAGQKRGYRDSHGGGHGWVDLRESIAQSVNTYYYKLALEMGIDRVDQYMTRYGFGQKTGIDLLGENIGILPSPAWKAKRNKKEGWYPGETVIAGIGQGYWVVTALQLARGTAAIADGGNLRQLHLVREIRTGYESPWVPKVLQPTTRITDNPAHLQAVHEGMEATIHGGRGTATMMARGAPYRMAGKTGTAQKVSRKGNVSMNPHSLPFHLRHQALFVGYAPADNPTIAVAVVVEHGGYGGSTAAPIARKIFDAWLLGKMPEPIVPKDAPAPTVAPLAANGAAPKPSATSKLGEAAAQAEQDAPKGRPVAVNGAWAESVAQINARVASQPGHTPQVLQGPSMLRPALPGYVPSQTPSEAPRSDDALIEPDLDPDAADDDDDDDDAAPVTAPTTEPRR</sequence>
<comment type="caution">
    <text evidence="14">Lacks conserved residue(s) required for the propagation of feature annotation.</text>
</comment>
<gene>
    <name evidence="14" type="primary">mrdA</name>
    <name evidence="18" type="ORF">AZ78_3862</name>
</gene>
<dbReference type="InterPro" id="IPR050515">
    <property type="entry name" value="Beta-lactam/transpept"/>
</dbReference>
<feature type="active site" description="Acyl-ester intermediate" evidence="14">
    <location>
        <position position="334"/>
    </location>
</feature>
<comment type="catalytic activity">
    <reaction evidence="14">
        <text>Preferential cleavage: (Ac)2-L-Lys-D-Ala-|-D-Ala. Also transpeptidation of peptidyl-alanyl moieties that are N-acyl substituents of D-alanine.</text>
        <dbReference type="EC" id="3.4.16.4"/>
    </reaction>
</comment>
<evidence type="ECO:0000256" key="10">
    <source>
        <dbReference type="ARBA" id="ARBA00022984"/>
    </source>
</evidence>
<reference evidence="18 19" key="1">
    <citation type="journal article" date="2014" name="Genome Announc.">
        <title>Draft Genome Sequence of Lysobacter capsici AZ78, a Bacterium Antagonistic to Plant-Pathogenic Oomycetes.</title>
        <authorList>
            <person name="Puopolo G."/>
            <person name="Sonego P."/>
            <person name="Engelen K."/>
            <person name="Pertot I."/>
        </authorList>
    </citation>
    <scope>NUCLEOTIDE SEQUENCE [LARGE SCALE GENOMIC DNA]</scope>
    <source>
        <strain evidence="18 19">AZ78</strain>
    </source>
</reference>
<keyword evidence="13 14" id="KW-0961">Cell wall biogenesis/degradation</keyword>
<evidence type="ECO:0000313" key="18">
    <source>
        <dbReference type="EMBL" id="KWS06307.1"/>
    </source>
</evidence>
<evidence type="ECO:0000256" key="8">
    <source>
        <dbReference type="ARBA" id="ARBA00022801"/>
    </source>
</evidence>
<evidence type="ECO:0000256" key="3">
    <source>
        <dbReference type="ARBA" id="ARBA00022475"/>
    </source>
</evidence>
<keyword evidence="11 14" id="KW-1133">Transmembrane helix</keyword>
<comment type="pathway">
    <text evidence="14">Cell wall biogenesis; peptidoglycan biosynthesis.</text>
</comment>
<comment type="similarity">
    <text evidence="14">Belongs to the transpeptidase family. MrdA subfamily.</text>
</comment>
<dbReference type="EC" id="3.4.16.4" evidence="14"/>
<feature type="transmembrane region" description="Helical" evidence="14">
    <location>
        <begin position="32"/>
        <end position="51"/>
    </location>
</feature>
<dbReference type="SUPFAM" id="SSF56601">
    <property type="entry name" value="beta-lactamase/transpeptidase-like"/>
    <property type="match status" value="1"/>
</dbReference>
<comment type="caution">
    <text evidence="18">The sequence shown here is derived from an EMBL/GenBank/DDBJ whole genome shotgun (WGS) entry which is preliminary data.</text>
</comment>
<proteinExistence type="inferred from homology"/>
<evidence type="ECO:0000256" key="14">
    <source>
        <dbReference type="HAMAP-Rule" id="MF_02081"/>
    </source>
</evidence>
<dbReference type="AlphaFoldDB" id="A0A125MNE3"/>
<dbReference type="InterPro" id="IPR036138">
    <property type="entry name" value="PBP_dimer_sf"/>
</dbReference>
<evidence type="ECO:0000256" key="13">
    <source>
        <dbReference type="ARBA" id="ARBA00023316"/>
    </source>
</evidence>
<dbReference type="PANTHER" id="PTHR30627:SF2">
    <property type="entry name" value="PEPTIDOGLYCAN D,D-TRANSPEPTIDASE MRDA"/>
    <property type="match status" value="1"/>
</dbReference>
<dbReference type="GO" id="GO:0006508">
    <property type="term" value="P:proteolysis"/>
    <property type="evidence" value="ECO:0007669"/>
    <property type="project" value="UniProtKB-KW"/>
</dbReference>
<dbReference type="Gene3D" id="3.90.1310.10">
    <property type="entry name" value="Penicillin-binding protein 2a (Domain 2)"/>
    <property type="match status" value="1"/>
</dbReference>
<feature type="region of interest" description="Disordered" evidence="15">
    <location>
        <begin position="639"/>
        <end position="672"/>
    </location>
</feature>
<keyword evidence="12 14" id="KW-0472">Membrane</keyword>
<keyword evidence="10 14" id="KW-0573">Peptidoglycan synthesis</keyword>
<dbReference type="SUPFAM" id="SSF56519">
    <property type="entry name" value="Penicillin binding protein dimerisation domain"/>
    <property type="match status" value="1"/>
</dbReference>